<proteinExistence type="predicted"/>
<evidence type="ECO:0000256" key="1">
    <source>
        <dbReference type="SAM" id="MobiDB-lite"/>
    </source>
</evidence>
<evidence type="ECO:0000313" key="3">
    <source>
        <dbReference type="Proteomes" id="UP001159363"/>
    </source>
</evidence>
<comment type="caution">
    <text evidence="2">The sequence shown here is derived from an EMBL/GenBank/DDBJ whole genome shotgun (WGS) entry which is preliminary data.</text>
</comment>
<keyword evidence="3" id="KW-1185">Reference proteome</keyword>
<accession>A0ABQ9I334</accession>
<feature type="compositionally biased region" description="Basic and acidic residues" evidence="1">
    <location>
        <begin position="29"/>
        <end position="39"/>
    </location>
</feature>
<name>A0ABQ9I334_9NEOP</name>
<protein>
    <submittedName>
        <fullName evidence="2">Uncharacterized protein</fullName>
    </submittedName>
</protein>
<reference evidence="2 3" key="1">
    <citation type="submission" date="2023-02" db="EMBL/GenBank/DDBJ databases">
        <title>LHISI_Scaffold_Assembly.</title>
        <authorList>
            <person name="Stuart O.P."/>
            <person name="Cleave R."/>
            <person name="Magrath M.J.L."/>
            <person name="Mikheyev A.S."/>
        </authorList>
    </citation>
    <scope>NUCLEOTIDE SEQUENCE [LARGE SCALE GENOMIC DNA]</scope>
    <source>
        <strain evidence="2">Daus_M_001</strain>
        <tissue evidence="2">Leg muscle</tissue>
    </source>
</reference>
<feature type="compositionally biased region" description="Basic and acidic residues" evidence="1">
    <location>
        <begin position="1"/>
        <end position="20"/>
    </location>
</feature>
<feature type="region of interest" description="Disordered" evidence="1">
    <location>
        <begin position="1"/>
        <end position="46"/>
    </location>
</feature>
<organism evidence="2 3">
    <name type="scientific">Dryococelus australis</name>
    <dbReference type="NCBI Taxonomy" id="614101"/>
    <lineage>
        <taxon>Eukaryota</taxon>
        <taxon>Metazoa</taxon>
        <taxon>Ecdysozoa</taxon>
        <taxon>Arthropoda</taxon>
        <taxon>Hexapoda</taxon>
        <taxon>Insecta</taxon>
        <taxon>Pterygota</taxon>
        <taxon>Neoptera</taxon>
        <taxon>Polyneoptera</taxon>
        <taxon>Phasmatodea</taxon>
        <taxon>Verophasmatodea</taxon>
        <taxon>Anareolatae</taxon>
        <taxon>Phasmatidae</taxon>
        <taxon>Eurycanthinae</taxon>
        <taxon>Dryococelus</taxon>
    </lineage>
</organism>
<sequence>MQEELKEMWRKIEQKEEEKRNNRKKKRKENREENREGKSGKRRPGCPEGVLRCPGRCLGWCRTVGEGKIKSKEQNRIVQIGRGLGAFGFVGGTIRPLGAMADRPKGEMFRIENRKSVDKRYLPETLKTDSDAVSLLASHQGEPGSIPGRVTPGFSRMGIVLDDAVGRGFFSRGSPVSPPFRSGAAPYLSHLHRLSRPRFIWNYFDFIVANFIGCTTLRMAVKIYADSLHFTSVSAGARGLRMQCANISQLSYGNLVYALTFVTGVRDRTDQHQTGHEYLFILTECINYNRTAYYSVSSNWHSSLDPQHLETNDSEDWVCGVCLSRKVLGSCRNRTGVAFIHPACPNQPAKCCQYQLGSPLVDNRPMLNAVKYRVMSGVVCTNRMVMSSYTDANRTDVLAVMDLGDSLLICLKCWGAAMAERLDCLPSTKANWVQTQVGHPRIFVVPGLCRWSVSFLGYLPSPPPPGPTLLYSHLISPSSGSQYLVVKCCPNFSTQIYWLLVARRHFIIGSYVCNAR</sequence>
<gene>
    <name evidence="2" type="ORF">PR048_010584</name>
</gene>
<dbReference type="EMBL" id="JARBHB010000003">
    <property type="protein sequence ID" value="KAJ8891075.1"/>
    <property type="molecule type" value="Genomic_DNA"/>
</dbReference>
<evidence type="ECO:0000313" key="2">
    <source>
        <dbReference type="EMBL" id="KAJ8891075.1"/>
    </source>
</evidence>
<dbReference type="Proteomes" id="UP001159363">
    <property type="component" value="Chromosome 3"/>
</dbReference>